<dbReference type="InterPro" id="IPR059041">
    <property type="entry name" value="Ig_DLEC1_1"/>
</dbReference>
<dbReference type="GO" id="GO:0005929">
    <property type="term" value="C:cilium"/>
    <property type="evidence" value="ECO:0007669"/>
    <property type="project" value="TreeGrafter"/>
</dbReference>
<evidence type="ECO:0000313" key="10">
    <source>
        <dbReference type="Proteomes" id="UP001181693"/>
    </source>
</evidence>
<evidence type="ECO:0000256" key="3">
    <source>
        <dbReference type="ARBA" id="ARBA00022490"/>
    </source>
</evidence>
<feature type="region of interest" description="Disordered" evidence="6">
    <location>
        <begin position="25"/>
        <end position="58"/>
    </location>
</feature>
<proteinExistence type="predicted"/>
<reference evidence="9" key="1">
    <citation type="thesis" date="2020" institute="ProQuest LLC" country="789 East Eisenhower Parkway, Ann Arbor, MI, USA">
        <title>Comparative Genomics and Chromosome Evolution.</title>
        <authorList>
            <person name="Mudd A.B."/>
        </authorList>
    </citation>
    <scope>NUCLEOTIDE SEQUENCE</scope>
    <source>
        <strain evidence="9">1538</strain>
        <tissue evidence="9">Blood</tissue>
    </source>
</reference>
<evidence type="ECO:0000256" key="5">
    <source>
        <dbReference type="ARBA" id="ARBA00023273"/>
    </source>
</evidence>
<evidence type="ECO:0000313" key="9">
    <source>
        <dbReference type="EMBL" id="DBA25051.1"/>
    </source>
</evidence>
<dbReference type="PANTHER" id="PTHR46348">
    <property type="entry name" value="DELETED IN LUNG AND ESOPHAGEAL CANCER PROTEIN 1"/>
    <property type="match status" value="1"/>
</dbReference>
<dbReference type="AlphaFoldDB" id="A0AAV3A290"/>
<feature type="compositionally biased region" description="Basic residues" evidence="6">
    <location>
        <begin position="259"/>
        <end position="272"/>
    </location>
</feature>
<name>A0AAV3A290_PYXAD</name>
<comment type="caution">
    <text evidence="9">The sequence shown here is derived from an EMBL/GenBank/DDBJ whole genome shotgun (WGS) entry which is preliminary data.</text>
</comment>
<dbReference type="GO" id="GO:0015631">
    <property type="term" value="F:tubulin binding"/>
    <property type="evidence" value="ECO:0007669"/>
    <property type="project" value="TreeGrafter"/>
</dbReference>
<evidence type="ECO:0000259" key="7">
    <source>
        <dbReference type="Pfam" id="PF22544"/>
    </source>
</evidence>
<dbReference type="Pfam" id="PF22544">
    <property type="entry name" value="HYDIN_VesB_CFA65-like_Ig"/>
    <property type="match status" value="1"/>
</dbReference>
<dbReference type="GO" id="GO:0005737">
    <property type="term" value="C:cytoplasm"/>
    <property type="evidence" value="ECO:0007669"/>
    <property type="project" value="TreeGrafter"/>
</dbReference>
<evidence type="ECO:0000256" key="2">
    <source>
        <dbReference type="ARBA" id="ARBA00004496"/>
    </source>
</evidence>
<evidence type="ECO:0000259" key="8">
    <source>
        <dbReference type="Pfam" id="PF23277"/>
    </source>
</evidence>
<dbReference type="EMBL" id="DYDO01000005">
    <property type="protein sequence ID" value="DBA25051.1"/>
    <property type="molecule type" value="Genomic_DNA"/>
</dbReference>
<dbReference type="InterPro" id="IPR033304">
    <property type="entry name" value="DLEC1"/>
</dbReference>
<organism evidence="9 10">
    <name type="scientific">Pyxicephalus adspersus</name>
    <name type="common">African bullfrog</name>
    <dbReference type="NCBI Taxonomy" id="30357"/>
    <lineage>
        <taxon>Eukaryota</taxon>
        <taxon>Metazoa</taxon>
        <taxon>Chordata</taxon>
        <taxon>Craniata</taxon>
        <taxon>Vertebrata</taxon>
        <taxon>Euteleostomi</taxon>
        <taxon>Amphibia</taxon>
        <taxon>Batrachia</taxon>
        <taxon>Anura</taxon>
        <taxon>Neobatrachia</taxon>
        <taxon>Ranoidea</taxon>
        <taxon>Pyxicephalidae</taxon>
        <taxon>Pyxicephalinae</taxon>
        <taxon>Pyxicephalus</taxon>
    </lineage>
</organism>
<keyword evidence="3" id="KW-0963">Cytoplasm</keyword>
<evidence type="ECO:0000256" key="1">
    <source>
        <dbReference type="ARBA" id="ARBA00004138"/>
    </source>
</evidence>
<dbReference type="InterPro" id="IPR013783">
    <property type="entry name" value="Ig-like_fold"/>
</dbReference>
<gene>
    <name evidence="9" type="ORF">GDO54_012624</name>
</gene>
<dbReference type="PANTHER" id="PTHR46348:SF1">
    <property type="entry name" value="DELETED IN LUNG AND ESOPHAGEAL CANCER PROTEIN 1"/>
    <property type="match status" value="1"/>
</dbReference>
<evidence type="ECO:0008006" key="11">
    <source>
        <dbReference type="Google" id="ProtNLM"/>
    </source>
</evidence>
<protein>
    <recommendedName>
        <fullName evidence="11">Deleted in lung and esophageal cancer protein 1</fullName>
    </recommendedName>
</protein>
<dbReference type="Pfam" id="PF23316">
    <property type="entry name" value="Ig_DLEC1_6th"/>
    <property type="match status" value="1"/>
</dbReference>
<comment type="subcellular location">
    <subcellularLocation>
        <location evidence="1">Cell projection</location>
        <location evidence="1">Cilium</location>
    </subcellularLocation>
    <subcellularLocation>
        <location evidence="2">Cytoplasm</location>
    </subcellularLocation>
</comment>
<keyword evidence="5" id="KW-0966">Cell projection</keyword>
<feature type="domain" description="Deleted in lung and esophageal cancer protein 1 Ig-like" evidence="8">
    <location>
        <begin position="345"/>
        <end position="430"/>
    </location>
</feature>
<feature type="compositionally biased region" description="Basic and acidic residues" evidence="6">
    <location>
        <begin position="273"/>
        <end position="284"/>
    </location>
</feature>
<sequence>MDAIEKCCSFVSPVLRTSQERKLTGTVHKGKMSTEEDLKSVTLSPDPAMYRPRPSSEKTQDISHLLTSLFKNVYTGEIIGKDTGANLIRSKGGDNPHHQKFVEELQQIHAEYDRRMAEYDMVERHIIQARARATAEEERMLNCLKNEADNMYQNLGLPPVESCFRWCVDNDLLRKHNLIAPEDYITDVHPHSKAPKGFPEPSYSKETYSFHQHISRSPVDDGYYDPSAPDTEIKGFIEASSSSLTLSSTCDAEEQSQRKSSKKSTQSKKRLRKTEMSAEDREAQRAQLAQLERRHNFLKNPRFLPPNSLHGGRSLILPSKKREALISGRKRVIEEHDPNEPVPVFLANPPVIIFPEYEIGQIYEMTVELRNMTASSRHVRIIPPSTPYFSVGLGKFPGEGGIVAPGMSCHYTVRFVPDSLADFEDFILVESQAPYPVLVPIEARRPPPILTLPQILDCGPCLVGGVKVFQCLCRNEGLSRGRFCIMPKSVWPPANFRRMATGGFVEQAPFGIHPAMFELYPGQETVIEVVFFPTSAETYSQVFTIVCDNCQVKDLTLTGYGQLVGLELVSVSEDKGTSCPSEPTDVKAEHLITFPSTNLHSMMQKCIVIRNTTHVELPFYWQIMKPQALQPGEAVDMGKIENYVDPNTAFIISPVQGILKPHEDHTFTVMYTPSELIEYHSVAQMVLRDIPVKASTNKHPIGIAELDPALNDVIVFDLEFKGTTEPFHIVLEPYAIIFSGENFIDTTMRKKFIMWNNSKSSIQFEWDNITAPNIIQVEPHNGTIETSKFCEFELIFTGTQTGFFTENVNCHILHSSEPVVLHVEAKFKGPVVSIAIPSLDLGLIKLGDKILSTFTIENLSPLAANWKMCESRACLMDRGKEESPFFITPSSGMLAPLGTAQVSVLFKPLTCQRLKTVLELNVENGEGSYLPVVADVQVPQVCLLSSCLVFAEIYVGVPAQSTVKLFNQGRLPASFSWEEINSHPKIYSATVTPSSGMLGPNEEAEMCVTLTLHTLGEMNDIALCCRVEDMKDPLILNIKAKAQGLHITYSLPTGKESLKDATPSCPEELMLDFGSEVVLQSTVQRTLLLTNHTGISAPFSIQAAYFTGCPLPQVSASTNSTVSILQRMPRFSEQAARRAEADKRAVILSDHKGAAFIAQPSVGVLGPFQQISIDVTAFNNMWGEYSDQLVCTVGDLRSKEIPI</sequence>
<keyword evidence="4" id="KW-0969">Cilium</keyword>
<feature type="domain" description="HYDIN/VesB/CFA65-like Ig-like" evidence="7">
    <location>
        <begin position="837"/>
        <end position="930"/>
    </location>
</feature>
<dbReference type="Proteomes" id="UP001181693">
    <property type="component" value="Unassembled WGS sequence"/>
</dbReference>
<keyword evidence="10" id="KW-1185">Reference proteome</keyword>
<dbReference type="Gene3D" id="2.60.40.10">
    <property type="entry name" value="Immunoglobulins"/>
    <property type="match status" value="7"/>
</dbReference>
<dbReference type="InterPro" id="IPR053879">
    <property type="entry name" value="HYDIN_VesB_CFA65-like_Ig"/>
</dbReference>
<dbReference type="GO" id="GO:0008285">
    <property type="term" value="P:negative regulation of cell population proliferation"/>
    <property type="evidence" value="ECO:0007669"/>
    <property type="project" value="InterPro"/>
</dbReference>
<feature type="region of interest" description="Disordered" evidence="6">
    <location>
        <begin position="247"/>
        <end position="284"/>
    </location>
</feature>
<accession>A0AAV3A290</accession>
<dbReference type="Pfam" id="PF23277">
    <property type="entry name" value="Ig_Dlec1_1"/>
    <property type="match status" value="1"/>
</dbReference>
<evidence type="ECO:0000256" key="4">
    <source>
        <dbReference type="ARBA" id="ARBA00023069"/>
    </source>
</evidence>
<evidence type="ECO:0000256" key="6">
    <source>
        <dbReference type="SAM" id="MobiDB-lite"/>
    </source>
</evidence>